<dbReference type="GO" id="GO:0005737">
    <property type="term" value="C:cytoplasm"/>
    <property type="evidence" value="ECO:0007669"/>
    <property type="project" value="TreeGrafter"/>
</dbReference>
<dbReference type="CDD" id="cd01399">
    <property type="entry name" value="GlcN6P_deaminase"/>
    <property type="match status" value="1"/>
</dbReference>
<dbReference type="PANTHER" id="PTHR11280">
    <property type="entry name" value="GLUCOSAMINE-6-PHOSPHATE ISOMERASE"/>
    <property type="match status" value="1"/>
</dbReference>
<dbReference type="Gene3D" id="3.40.50.1360">
    <property type="match status" value="1"/>
</dbReference>
<evidence type="ECO:0000313" key="3">
    <source>
        <dbReference type="Proteomes" id="UP000003586"/>
    </source>
</evidence>
<evidence type="ECO:0000313" key="2">
    <source>
        <dbReference type="EMBL" id="AHF15774.1"/>
    </source>
</evidence>
<accession>W0F2R2</accession>
<dbReference type="GO" id="GO:0006043">
    <property type="term" value="P:glucosamine catabolic process"/>
    <property type="evidence" value="ECO:0007669"/>
    <property type="project" value="TreeGrafter"/>
</dbReference>
<dbReference type="PANTHER" id="PTHR11280:SF6">
    <property type="entry name" value="GLUCOSAMINE-6-PHOSPHATE ISOMERASE NAGB"/>
    <property type="match status" value="1"/>
</dbReference>
<dbReference type="GO" id="GO:0005975">
    <property type="term" value="P:carbohydrate metabolic process"/>
    <property type="evidence" value="ECO:0007669"/>
    <property type="project" value="InterPro"/>
</dbReference>
<evidence type="ECO:0000259" key="1">
    <source>
        <dbReference type="Pfam" id="PF01182"/>
    </source>
</evidence>
<gene>
    <name evidence="2" type="ORF">NIASO_12620</name>
</gene>
<dbReference type="Pfam" id="PF01182">
    <property type="entry name" value="Glucosamine_iso"/>
    <property type="match status" value="1"/>
</dbReference>
<dbReference type="STRING" id="929713.NIASO_12620"/>
<dbReference type="HOGENOM" id="CLU_049611_1_0_10"/>
<name>W0F2R2_9BACT</name>
<dbReference type="eggNOG" id="COG0363">
    <property type="taxonomic scope" value="Bacteria"/>
</dbReference>
<feature type="domain" description="Glucosamine/galactosamine-6-phosphate isomerase" evidence="1">
    <location>
        <begin position="16"/>
        <end position="236"/>
    </location>
</feature>
<dbReference type="InterPro" id="IPR006148">
    <property type="entry name" value="Glc/Gal-6P_isomerase"/>
</dbReference>
<dbReference type="Proteomes" id="UP000003586">
    <property type="component" value="Chromosome"/>
</dbReference>
<protein>
    <submittedName>
        <fullName evidence="2">Glucosamine-6-phosphate deaminase</fullName>
    </submittedName>
</protein>
<organism evidence="2 3">
    <name type="scientific">Niabella soli DSM 19437</name>
    <dbReference type="NCBI Taxonomy" id="929713"/>
    <lineage>
        <taxon>Bacteria</taxon>
        <taxon>Pseudomonadati</taxon>
        <taxon>Bacteroidota</taxon>
        <taxon>Chitinophagia</taxon>
        <taxon>Chitinophagales</taxon>
        <taxon>Chitinophagaceae</taxon>
        <taxon>Niabella</taxon>
    </lineage>
</organism>
<dbReference type="GO" id="GO:0042802">
    <property type="term" value="F:identical protein binding"/>
    <property type="evidence" value="ECO:0007669"/>
    <property type="project" value="TreeGrafter"/>
</dbReference>
<dbReference type="EMBL" id="CP007035">
    <property type="protein sequence ID" value="AHF15774.1"/>
    <property type="molecule type" value="Genomic_DNA"/>
</dbReference>
<dbReference type="SUPFAM" id="SSF100950">
    <property type="entry name" value="NagB/RpiA/CoA transferase-like"/>
    <property type="match status" value="1"/>
</dbReference>
<dbReference type="InterPro" id="IPR037171">
    <property type="entry name" value="NagB/RpiA_transferase-like"/>
</dbReference>
<dbReference type="GO" id="GO:0006046">
    <property type="term" value="P:N-acetylglucosamine catabolic process"/>
    <property type="evidence" value="ECO:0007669"/>
    <property type="project" value="TreeGrafter"/>
</dbReference>
<proteinExistence type="predicted"/>
<reference evidence="2 3" key="1">
    <citation type="submission" date="2013-12" db="EMBL/GenBank/DDBJ databases">
        <authorList>
            <consortium name="DOE Joint Genome Institute"/>
            <person name="Eisen J."/>
            <person name="Huntemann M."/>
            <person name="Han J."/>
            <person name="Chen A."/>
            <person name="Kyrpides N."/>
            <person name="Mavromatis K."/>
            <person name="Markowitz V."/>
            <person name="Palaniappan K."/>
            <person name="Ivanova N."/>
            <person name="Schaumberg A."/>
            <person name="Pati A."/>
            <person name="Liolios K."/>
            <person name="Nordberg H.P."/>
            <person name="Cantor M.N."/>
            <person name="Hua S.X."/>
            <person name="Woyke T."/>
        </authorList>
    </citation>
    <scope>NUCLEOTIDE SEQUENCE [LARGE SCALE GENOMIC DNA]</scope>
    <source>
        <strain evidence="3">DSM 19437</strain>
    </source>
</reference>
<dbReference type="GO" id="GO:0004342">
    <property type="term" value="F:glucosamine-6-phosphate deaminase activity"/>
    <property type="evidence" value="ECO:0007669"/>
    <property type="project" value="InterPro"/>
</dbReference>
<dbReference type="GO" id="GO:0019262">
    <property type="term" value="P:N-acetylneuraminate catabolic process"/>
    <property type="evidence" value="ECO:0007669"/>
    <property type="project" value="TreeGrafter"/>
</dbReference>
<sequence>MSVENNALIIKRYITRDAMGAAAAGAVADRIHELLSEKDTVNMIFAAAPSQNEFLAHLLGQPIPWERIVALHMDEYVDLPADAPQGFGNFLKERLFDKAPFQSVHYLNGNAADLIIECDRYAQLLTAHPPDIVCLGIGENGHIAFNDPPVADFNDPRLVKVVDLDAACLQQQVNDGCFAVLEAVPRRALTLTIPALMRGKYLYCMVPAASKARAVYNTLHAAIDPLYPSTILRSHANVVLFLDEESSALLDS</sequence>
<keyword evidence="3" id="KW-1185">Reference proteome</keyword>
<dbReference type="OrthoDB" id="9791139at2"/>
<dbReference type="AlphaFoldDB" id="W0F2R2"/>
<dbReference type="InterPro" id="IPR004547">
    <property type="entry name" value="Glucosamine6P_isomerase"/>
</dbReference>
<dbReference type="KEGG" id="nso:NIASO_12620"/>
<dbReference type="RefSeq" id="WP_008586017.1">
    <property type="nucleotide sequence ID" value="NZ_CP007035.1"/>
</dbReference>